<dbReference type="InterPro" id="IPR007685">
    <property type="entry name" value="RelA_SpoT"/>
</dbReference>
<evidence type="ECO:0000259" key="2">
    <source>
        <dbReference type="SMART" id="SM00954"/>
    </source>
</evidence>
<dbReference type="Gene3D" id="3.30.460.10">
    <property type="entry name" value="Beta Polymerase, domain 2"/>
    <property type="match status" value="1"/>
</dbReference>
<dbReference type="AlphaFoldDB" id="A0A0C1U4Z3"/>
<name>A0A0C1U4Z3_9CLOT</name>
<dbReference type="PANTHER" id="PTHR41773">
    <property type="entry name" value="GTP PYROPHOSPHATASE-RELATED"/>
    <property type="match status" value="1"/>
</dbReference>
<evidence type="ECO:0000313" key="3">
    <source>
        <dbReference type="EMBL" id="KIE47824.1"/>
    </source>
</evidence>
<dbReference type="PANTHER" id="PTHR41773:SF1">
    <property type="entry name" value="RELA_SPOT DOMAIN-CONTAINING PROTEIN"/>
    <property type="match status" value="1"/>
</dbReference>
<reference evidence="3 4" key="1">
    <citation type="journal article" date="2015" name="Infect. Genet. Evol.">
        <title>Genomic sequences of six botulinum neurotoxin-producing strains representing three clostridial species illustrate the mobility and diversity of botulinum neurotoxin genes.</title>
        <authorList>
            <person name="Smith T.J."/>
            <person name="Hill K.K."/>
            <person name="Xie G."/>
            <person name="Foley B.T."/>
            <person name="Williamson C.H."/>
            <person name="Foster J.T."/>
            <person name="Johnson S.L."/>
            <person name="Chertkov O."/>
            <person name="Teshima H."/>
            <person name="Gibbons H.S."/>
            <person name="Johnsky L.A."/>
            <person name="Karavis M.A."/>
            <person name="Smith L.A."/>
        </authorList>
    </citation>
    <scope>NUCLEOTIDE SEQUENCE [LARGE SCALE GENOMIC DNA]</scope>
    <source>
        <strain evidence="3 4">CDC 2741</strain>
    </source>
</reference>
<dbReference type="GO" id="GO:0015970">
    <property type="term" value="P:guanosine tetraphosphate biosynthetic process"/>
    <property type="evidence" value="ECO:0007669"/>
    <property type="project" value="UniProtKB-UniPathway"/>
</dbReference>
<keyword evidence="4" id="KW-1185">Reference proteome</keyword>
<feature type="domain" description="RelA/SpoT" evidence="2">
    <location>
        <begin position="50"/>
        <end position="186"/>
    </location>
</feature>
<proteinExistence type="predicted"/>
<comment type="caution">
    <text evidence="3">The sequence shown here is derived from an EMBL/GenBank/DDBJ whole genome shotgun (WGS) entry which is preliminary data.</text>
</comment>
<sequence>MELKMFQFIDDSIIYFKDIETHLDTLCENIEGYFEEMLMEEDQGVLNINSRVKSISSLKEKIIRNNYYKKYSTVEEFFSNLSDLIGIRIECRFIEDENKIYKIIKTHFTEIDEEGYYYSSSKKNIKLKLSDKQPQEQKNGFKIFRIDGFYEYNDKKFNFELQIKSLVNIFWGEIEHKIIYKNNNYMLVDEFYKNIMGAIKKNLSMIDNQLLLIYDQVNKFNAINPTVRKAQLETVLSKIIYDIFSTQMKKSIGLIVDFKKSCDAIVKYIFRTNNAEDLEDYNETLLKTLSRLNAIGKDDMNFNSQIEFERKVEFKDEFCNTVGTAILKSINTDFQWNLFFRMLFQIELGNNSEDFESFIMYFKNIFLKNISFSKLNFLFNEEQSENIKDSIIKQLSICFIEIDSITFIYEENIEKINYEINDIIKDIFTNINTYEQWEDNKDIYLTLFNLKILSIFDYKIKTVKVKSFIERIKVSSTNNIQISESILKYIDKLELGTEISAKDALKLIKINNISEGIKKF</sequence>
<dbReference type="SMART" id="SM00954">
    <property type="entry name" value="RelA_SpoT"/>
    <property type="match status" value="1"/>
</dbReference>
<dbReference type="InterPro" id="IPR043519">
    <property type="entry name" value="NT_sf"/>
</dbReference>
<evidence type="ECO:0000313" key="4">
    <source>
        <dbReference type="Proteomes" id="UP000031366"/>
    </source>
</evidence>
<accession>A0A0C1U4Z3</accession>
<comment type="pathway">
    <text evidence="1">Purine metabolism; ppGpp biosynthesis; ppGpp from GTP: step 1/2.</text>
</comment>
<dbReference type="UniPathway" id="UPA00908">
    <property type="reaction ID" value="UER00884"/>
</dbReference>
<dbReference type="Pfam" id="PF04607">
    <property type="entry name" value="RelA_SpoT"/>
    <property type="match status" value="1"/>
</dbReference>
<dbReference type="OrthoDB" id="1694513at2"/>
<dbReference type="SUPFAM" id="SSF81301">
    <property type="entry name" value="Nucleotidyltransferase"/>
    <property type="match status" value="1"/>
</dbReference>
<dbReference type="Proteomes" id="UP000031366">
    <property type="component" value="Unassembled WGS sequence"/>
</dbReference>
<gene>
    <name evidence="3" type="ORF">U732_3561</name>
</gene>
<dbReference type="CDD" id="cd05399">
    <property type="entry name" value="NT_Rel-Spo_like"/>
    <property type="match status" value="1"/>
</dbReference>
<protein>
    <submittedName>
        <fullName evidence="3">RelA/SpoT family protein</fullName>
    </submittedName>
</protein>
<evidence type="ECO:0000256" key="1">
    <source>
        <dbReference type="ARBA" id="ARBA00004976"/>
    </source>
</evidence>
<dbReference type="STRING" id="29341.RSJ17_18140"/>
<dbReference type="RefSeq" id="WP_039630752.1">
    <property type="nucleotide sequence ID" value="NZ_AYSO01000013.1"/>
</dbReference>
<organism evidence="3 4">
    <name type="scientific">Clostridium argentinense CDC 2741</name>
    <dbReference type="NCBI Taxonomy" id="1418104"/>
    <lineage>
        <taxon>Bacteria</taxon>
        <taxon>Bacillati</taxon>
        <taxon>Bacillota</taxon>
        <taxon>Clostridia</taxon>
        <taxon>Eubacteriales</taxon>
        <taxon>Clostridiaceae</taxon>
        <taxon>Clostridium</taxon>
    </lineage>
</organism>
<dbReference type="EMBL" id="AYSO01000013">
    <property type="protein sequence ID" value="KIE47824.1"/>
    <property type="molecule type" value="Genomic_DNA"/>
</dbReference>